<dbReference type="Proteomes" id="UP000434957">
    <property type="component" value="Unassembled WGS sequence"/>
</dbReference>
<proteinExistence type="predicted"/>
<dbReference type="EMBL" id="QXFV01000031">
    <property type="protein sequence ID" value="KAE9051835.1"/>
    <property type="molecule type" value="Genomic_DNA"/>
</dbReference>
<reference evidence="4 6" key="1">
    <citation type="submission" date="2018-09" db="EMBL/GenBank/DDBJ databases">
        <title>Genomic investigation of the strawberry pathogen Phytophthora fragariae indicates pathogenicity is determined by transcriptional variation in three key races.</title>
        <authorList>
            <person name="Adams T.M."/>
            <person name="Armitage A.D."/>
            <person name="Sobczyk M.K."/>
            <person name="Bates H.J."/>
            <person name="Dunwell J.M."/>
            <person name="Nellist C.F."/>
            <person name="Harrison R.J."/>
        </authorList>
    </citation>
    <scope>NUCLEOTIDE SEQUENCE [LARGE SCALE GENOMIC DNA]</scope>
    <source>
        <strain evidence="2 4">SCRP249</strain>
        <strain evidence="1 6">SCRP324</strain>
        <strain evidence="3 5">SCRP333</strain>
    </source>
</reference>
<dbReference type="PANTHER" id="PTHR28037:SF1">
    <property type="entry name" value="ALCOHOL O-ACETYLTRANSFERASE 1-RELATED"/>
    <property type="match status" value="1"/>
</dbReference>
<evidence type="ECO:0000313" key="5">
    <source>
        <dbReference type="Proteomes" id="UP000434957"/>
    </source>
</evidence>
<dbReference type="AlphaFoldDB" id="A0A6A3PH24"/>
<comment type="caution">
    <text evidence="2">The sequence shown here is derived from an EMBL/GenBank/DDBJ whole genome shotgun (WGS) entry which is preliminary data.</text>
</comment>
<dbReference type="Proteomes" id="UP000435112">
    <property type="component" value="Unassembled WGS sequence"/>
</dbReference>
<dbReference type="Proteomes" id="UP000429607">
    <property type="component" value="Unassembled WGS sequence"/>
</dbReference>
<dbReference type="OrthoDB" id="10016361at2759"/>
<evidence type="ECO:0000313" key="3">
    <source>
        <dbReference type="EMBL" id="KAE9358548.1"/>
    </source>
</evidence>
<gene>
    <name evidence="2" type="ORF">PR001_g1075</name>
    <name evidence="1" type="ORF">PR002_g1213</name>
    <name evidence="3" type="ORF">PR003_g1218</name>
</gene>
<organism evidence="2 4">
    <name type="scientific">Phytophthora rubi</name>
    <dbReference type="NCBI Taxonomy" id="129364"/>
    <lineage>
        <taxon>Eukaryota</taxon>
        <taxon>Sar</taxon>
        <taxon>Stramenopiles</taxon>
        <taxon>Oomycota</taxon>
        <taxon>Peronosporomycetes</taxon>
        <taxon>Peronosporales</taxon>
        <taxon>Peronosporaceae</taxon>
        <taxon>Phytophthora</taxon>
    </lineage>
</organism>
<accession>A0A6A3PH24</accession>
<evidence type="ECO:0008006" key="7">
    <source>
        <dbReference type="Google" id="ProtNLM"/>
    </source>
</evidence>
<evidence type="ECO:0000313" key="1">
    <source>
        <dbReference type="EMBL" id="KAE9047139.1"/>
    </source>
</evidence>
<dbReference type="PANTHER" id="PTHR28037">
    <property type="entry name" value="ALCOHOL O-ACETYLTRANSFERASE 1-RELATED"/>
    <property type="match status" value="1"/>
</dbReference>
<evidence type="ECO:0000313" key="6">
    <source>
        <dbReference type="Proteomes" id="UP000435112"/>
    </source>
</evidence>
<evidence type="ECO:0000313" key="4">
    <source>
        <dbReference type="Proteomes" id="UP000429607"/>
    </source>
</evidence>
<dbReference type="EMBL" id="QXFT01000032">
    <property type="protein sequence ID" value="KAE9358548.1"/>
    <property type="molecule type" value="Genomic_DNA"/>
</dbReference>
<name>A0A6A3PH24_9STRA</name>
<evidence type="ECO:0000313" key="2">
    <source>
        <dbReference type="EMBL" id="KAE9051835.1"/>
    </source>
</evidence>
<dbReference type="InterPro" id="IPR052058">
    <property type="entry name" value="Alcohol_O-acetyltransferase"/>
</dbReference>
<sequence length="553" mass="61462">MSTDTTTVSASGSRVPLRGVERMVSATDGVSTKIAHSMLVRGDTAVLLRFLATAVTHAFNMHPRMRALQLKDQPFTAEIQSPVTADTVDSLLQVRMLSPADYGDGSPTSWQAFVERECSVGFDRHCQLPFYLVVWVAKRKDTARLMLFSDQYMSDGFSGVVVLNCILEQVSRLARQASQLQHESSEQTNPASSLIEEFPLRPSLYRMWLNKITWAKPLLKGTNAIFGRRMFRGSVHKFTPLLPAREDQKDFSVPLVANTTSALFADGEPKCMRDALAKCRKECVALDGALIVVALLAFYRVRSGKEQRGRFNPFRLVADVDCNMRRLVQHPAEEDQVGMFTATTDLDWLTTEGVDMLTTGFWDLAGRATREIDANLKNTMSMALPTITADQKLNAQMDASFLKNVRVAHSITADVDIAELIQYPFEKHHLLASTSDTESRRGLLSYKKTRPSVVPSDGEGDFLTRSWRLESMYSTPHNVLSVESLHLYKALPHLAPSATIFVSSVNAFSYSMAHKVEADVGNKLFTAVVLLFESLGGIGPDENLTEVLARLDK</sequence>
<keyword evidence="5" id="KW-1185">Reference proteome</keyword>
<dbReference type="EMBL" id="QXFU01000034">
    <property type="protein sequence ID" value="KAE9047139.1"/>
    <property type="molecule type" value="Genomic_DNA"/>
</dbReference>
<protein>
    <recommendedName>
        <fullName evidence="7">Condensation domain-containing protein</fullName>
    </recommendedName>
</protein>